<dbReference type="Gene3D" id="3.30.40.10">
    <property type="entry name" value="Zinc/RING finger domain, C3HC4 (zinc finger)"/>
    <property type="match status" value="1"/>
</dbReference>
<proteinExistence type="predicted"/>
<dbReference type="Pfam" id="PF25600">
    <property type="entry name" value="TRIM_CC"/>
    <property type="match status" value="1"/>
</dbReference>
<evidence type="ECO:0000256" key="1">
    <source>
        <dbReference type="ARBA" id="ARBA00022723"/>
    </source>
</evidence>
<keyword evidence="1" id="KW-0479">Metal-binding</keyword>
<dbReference type="SUPFAM" id="SSF57850">
    <property type="entry name" value="RING/U-box"/>
    <property type="match status" value="1"/>
</dbReference>
<dbReference type="InterPro" id="IPR027370">
    <property type="entry name" value="Znf-RING_euk"/>
</dbReference>
<dbReference type="InterPro" id="IPR051051">
    <property type="entry name" value="E3_ubiq-ligase_TRIM/RNF"/>
</dbReference>
<dbReference type="PANTHER" id="PTHR25465:SF49">
    <property type="entry name" value="BLOODTHIRSTY-RELATED GENE FAMILY, MEMBER 1-RELATED"/>
    <property type="match status" value="1"/>
</dbReference>
<evidence type="ECO:0000256" key="3">
    <source>
        <dbReference type="ARBA" id="ARBA00022833"/>
    </source>
</evidence>
<evidence type="ECO:0000256" key="2">
    <source>
        <dbReference type="ARBA" id="ARBA00022771"/>
    </source>
</evidence>
<feature type="domain" description="RING-type" evidence="5">
    <location>
        <begin position="20"/>
        <end position="59"/>
    </location>
</feature>
<name>Q4SQS3_TETNG</name>
<reference evidence="6" key="2">
    <citation type="submission" date="2004-02" db="EMBL/GenBank/DDBJ databases">
        <authorList>
            <consortium name="Genoscope"/>
            <consortium name="Whitehead Institute Centre for Genome Research"/>
        </authorList>
    </citation>
    <scope>NUCLEOTIDE SEQUENCE</scope>
</reference>
<reference evidence="6" key="1">
    <citation type="journal article" date="2004" name="Nature">
        <title>Genome duplication in the teleost fish Tetraodon nigroviridis reveals the early vertebrate proto-karyotype.</title>
        <authorList>
            <person name="Jaillon O."/>
            <person name="Aury J.-M."/>
            <person name="Brunet F."/>
            <person name="Petit J.-L."/>
            <person name="Stange-Thomann N."/>
            <person name="Mauceli E."/>
            <person name="Bouneau L."/>
            <person name="Fischer C."/>
            <person name="Ozouf-Costaz C."/>
            <person name="Bernot A."/>
            <person name="Nicaud S."/>
            <person name="Jaffe D."/>
            <person name="Fisher S."/>
            <person name="Lutfalla G."/>
            <person name="Dossat C."/>
            <person name="Segurens B."/>
            <person name="Dasilva C."/>
            <person name="Salanoubat M."/>
            <person name="Levy M."/>
            <person name="Boudet N."/>
            <person name="Castellano S."/>
            <person name="Anthouard V."/>
            <person name="Jubin C."/>
            <person name="Castelli V."/>
            <person name="Katinka M."/>
            <person name="Vacherie B."/>
            <person name="Biemont C."/>
            <person name="Skalli Z."/>
            <person name="Cattolico L."/>
            <person name="Poulain J."/>
            <person name="De Berardinis V."/>
            <person name="Cruaud C."/>
            <person name="Duprat S."/>
            <person name="Brottier P."/>
            <person name="Coutanceau J.-P."/>
            <person name="Gouzy J."/>
            <person name="Parra G."/>
            <person name="Lardier G."/>
            <person name="Chapple C."/>
            <person name="McKernan K.J."/>
            <person name="McEwan P."/>
            <person name="Bosak S."/>
            <person name="Kellis M."/>
            <person name="Volff J.-N."/>
            <person name="Guigo R."/>
            <person name="Zody M.C."/>
            <person name="Mesirov J."/>
            <person name="Lindblad-Toh K."/>
            <person name="Birren B."/>
            <person name="Nusbaum C."/>
            <person name="Kahn D."/>
            <person name="Robinson-Rechavi M."/>
            <person name="Laudet V."/>
            <person name="Schachter V."/>
            <person name="Quetier F."/>
            <person name="Saurin W."/>
            <person name="Scarpelli C."/>
            <person name="Wincker P."/>
            <person name="Lander E.S."/>
            <person name="Weissenbach J."/>
            <person name="Roest Crollius H."/>
        </authorList>
    </citation>
    <scope>NUCLEOTIDE SEQUENCE [LARGE SCALE GENOMIC DNA]</scope>
</reference>
<protein>
    <submittedName>
        <fullName evidence="6">(spotted green pufferfish) hypothetical protein</fullName>
    </submittedName>
</protein>
<dbReference type="InterPro" id="IPR017907">
    <property type="entry name" value="Znf_RING_CS"/>
</dbReference>
<dbReference type="Gene3D" id="4.10.830.40">
    <property type="match status" value="1"/>
</dbReference>
<keyword evidence="2 4" id="KW-0863">Zinc-finger</keyword>
<dbReference type="InterPro" id="IPR013083">
    <property type="entry name" value="Znf_RING/FYVE/PHD"/>
</dbReference>
<dbReference type="OrthoDB" id="6270329at2759"/>
<evidence type="ECO:0000313" key="6">
    <source>
        <dbReference type="EMBL" id="CAF97009.1"/>
    </source>
</evidence>
<dbReference type="PROSITE" id="PS00518">
    <property type="entry name" value="ZF_RING_1"/>
    <property type="match status" value="1"/>
</dbReference>
<dbReference type="EMBL" id="CAAE01014531">
    <property type="protein sequence ID" value="CAF97009.1"/>
    <property type="molecule type" value="Genomic_DNA"/>
</dbReference>
<organism evidence="6">
    <name type="scientific">Tetraodon nigroviridis</name>
    <name type="common">Spotted green pufferfish</name>
    <name type="synonym">Chelonodon nigroviridis</name>
    <dbReference type="NCBI Taxonomy" id="99883"/>
    <lineage>
        <taxon>Eukaryota</taxon>
        <taxon>Metazoa</taxon>
        <taxon>Chordata</taxon>
        <taxon>Craniata</taxon>
        <taxon>Vertebrata</taxon>
        <taxon>Euteleostomi</taxon>
        <taxon>Actinopterygii</taxon>
        <taxon>Neopterygii</taxon>
        <taxon>Teleostei</taxon>
        <taxon>Neoteleostei</taxon>
        <taxon>Acanthomorphata</taxon>
        <taxon>Eupercaria</taxon>
        <taxon>Tetraodontiformes</taxon>
        <taxon>Tetradontoidea</taxon>
        <taxon>Tetraodontidae</taxon>
        <taxon>Tetraodon</taxon>
    </lineage>
</organism>
<dbReference type="SMART" id="SM00184">
    <property type="entry name" value="RING"/>
    <property type="match status" value="1"/>
</dbReference>
<dbReference type="SUPFAM" id="SSF57845">
    <property type="entry name" value="B-box zinc-binding domain"/>
    <property type="match status" value="1"/>
</dbReference>
<evidence type="ECO:0000256" key="4">
    <source>
        <dbReference type="PROSITE-ProRule" id="PRU00175"/>
    </source>
</evidence>
<dbReference type="GO" id="GO:0008270">
    <property type="term" value="F:zinc ion binding"/>
    <property type="evidence" value="ECO:0007669"/>
    <property type="project" value="UniProtKB-KW"/>
</dbReference>
<comment type="caution">
    <text evidence="6">The sequence shown here is derived from an EMBL/GenBank/DDBJ whole genome shotgun (WGS) entry which is preliminary data.</text>
</comment>
<dbReference type="InterPro" id="IPR058030">
    <property type="entry name" value="TRIM8/14/16/25/29/45/65_CC"/>
</dbReference>
<dbReference type="PANTHER" id="PTHR25465">
    <property type="entry name" value="B-BOX DOMAIN CONTAINING"/>
    <property type="match status" value="1"/>
</dbReference>
<dbReference type="AlphaFoldDB" id="Q4SQS3"/>
<accession>Q4SQS3</accession>
<sequence>MASVPATPSETSSLAKHLMCSICMDLFQNPVTLGCGHTFCRQCLHCNFQYNDRVCPLCKQPQRNTPAVNIIIKNLIQQVAQPVKHVANANVAKPGEVACDICTGQKLRAEKSCLVCLVSYCSVHIKNHSSIARLKGHKLVEPVNNLDKRACLKHGRPLELYSKKVEQCICVQCLEGNQEEIVSTEQESSEKKAQIDNIKAELLLKVLKRKRQIEEINACQKSCTDHVEKEWLDIRAVFTAVFGLAKAAWSDASQPLKERRQDVEREAKGLTDGLHAEISSLEHTISMLDNFSTHEDHIHFLQVEGSSAGLENLFYTSENLRRLSFLLVELPIN</sequence>
<dbReference type="Gene3D" id="3.30.160.60">
    <property type="entry name" value="Classic Zinc Finger"/>
    <property type="match status" value="1"/>
</dbReference>
<dbReference type="Pfam" id="PF13445">
    <property type="entry name" value="zf-RING_UBOX"/>
    <property type="match status" value="1"/>
</dbReference>
<dbReference type="InterPro" id="IPR001841">
    <property type="entry name" value="Znf_RING"/>
</dbReference>
<gene>
    <name evidence="6" type="ORF">GSTENG00014251001</name>
</gene>
<keyword evidence="3" id="KW-0862">Zinc</keyword>
<dbReference type="KEGG" id="tng:GSTEN00014251G001"/>
<dbReference type="PROSITE" id="PS50089">
    <property type="entry name" value="ZF_RING_2"/>
    <property type="match status" value="1"/>
</dbReference>
<evidence type="ECO:0000259" key="5">
    <source>
        <dbReference type="PROSITE" id="PS50089"/>
    </source>
</evidence>